<evidence type="ECO:0000313" key="18">
    <source>
        <dbReference type="EMBL" id="KRN54433.1"/>
    </source>
</evidence>
<evidence type="ECO:0000256" key="9">
    <source>
        <dbReference type="ARBA" id="ARBA00023172"/>
    </source>
</evidence>
<name>A0A0R2HNG9_CARDV</name>
<dbReference type="Proteomes" id="UP000051658">
    <property type="component" value="Unassembled WGS sequence"/>
</dbReference>
<comment type="catalytic activity">
    <reaction evidence="12 15">
        <text>Couples ATP hydrolysis with the unwinding of duplex DNA by translocating in the 3'-5' direction.</text>
        <dbReference type="EC" id="5.6.2.4"/>
    </reaction>
</comment>
<keyword evidence="10 15" id="KW-0234">DNA repair</keyword>
<protein>
    <recommendedName>
        <fullName evidence="2 15">ATP-dependent DNA helicase RecG</fullName>
        <ecNumber evidence="13 15">5.6.2.4</ecNumber>
    </recommendedName>
</protein>
<evidence type="ECO:0000256" key="4">
    <source>
        <dbReference type="ARBA" id="ARBA00022763"/>
    </source>
</evidence>
<dbReference type="CDD" id="cd18811">
    <property type="entry name" value="SF2_C_RecG"/>
    <property type="match status" value="1"/>
</dbReference>
<dbReference type="SUPFAM" id="SSF50249">
    <property type="entry name" value="Nucleic acid-binding proteins"/>
    <property type="match status" value="1"/>
</dbReference>
<dbReference type="Pfam" id="PF19833">
    <property type="entry name" value="RecG_dom3_C"/>
    <property type="match status" value="1"/>
</dbReference>
<evidence type="ECO:0000256" key="5">
    <source>
        <dbReference type="ARBA" id="ARBA00022801"/>
    </source>
</evidence>
<dbReference type="SUPFAM" id="SSF52540">
    <property type="entry name" value="P-loop containing nucleoside triphosphate hydrolases"/>
    <property type="match status" value="2"/>
</dbReference>
<evidence type="ECO:0000259" key="17">
    <source>
        <dbReference type="PROSITE" id="PS51194"/>
    </source>
</evidence>
<accession>A0A0R2HNG9</accession>
<dbReference type="NCBIfam" id="NF008165">
    <property type="entry name" value="PRK10917.1-3"/>
    <property type="match status" value="1"/>
</dbReference>
<comment type="catalytic activity">
    <reaction evidence="14 15">
        <text>ATP + H2O = ADP + phosphate + H(+)</text>
        <dbReference type="Rhea" id="RHEA:13065"/>
        <dbReference type="ChEBI" id="CHEBI:15377"/>
        <dbReference type="ChEBI" id="CHEBI:15378"/>
        <dbReference type="ChEBI" id="CHEBI:30616"/>
        <dbReference type="ChEBI" id="CHEBI:43474"/>
        <dbReference type="ChEBI" id="CHEBI:456216"/>
        <dbReference type="EC" id="5.6.2.4"/>
    </reaction>
</comment>
<dbReference type="PROSITE" id="PS51192">
    <property type="entry name" value="HELICASE_ATP_BIND_1"/>
    <property type="match status" value="1"/>
</dbReference>
<evidence type="ECO:0000256" key="14">
    <source>
        <dbReference type="ARBA" id="ARBA00048988"/>
    </source>
</evidence>
<keyword evidence="19" id="KW-1185">Reference proteome</keyword>
<proteinExistence type="inferred from homology"/>
<dbReference type="GO" id="GO:0003677">
    <property type="term" value="F:DNA binding"/>
    <property type="evidence" value="ECO:0007669"/>
    <property type="project" value="UniProtKB-KW"/>
</dbReference>
<keyword evidence="11" id="KW-0413">Isomerase</keyword>
<feature type="domain" description="Helicase C-terminal" evidence="17">
    <location>
        <begin position="452"/>
        <end position="612"/>
    </location>
</feature>
<dbReference type="Pfam" id="PF00271">
    <property type="entry name" value="Helicase_C"/>
    <property type="match status" value="1"/>
</dbReference>
<keyword evidence="6 15" id="KW-0347">Helicase</keyword>
<dbReference type="Gene3D" id="3.40.50.300">
    <property type="entry name" value="P-loop containing nucleotide triphosphate hydrolases"/>
    <property type="match status" value="2"/>
</dbReference>
<comment type="function">
    <text evidence="15">Plays a critical role in recombination and DNA repair. Helps process Holliday junction intermediates to mature products by catalyzing branch migration. Has replication fork regression activity, unwinds stalled or blocked replication forks to make a HJ that can be resolved. Has a DNA unwinding activity characteristic of a DNA helicase with 3'-5' polarity.</text>
</comment>
<dbReference type="RefSeq" id="WP_034569434.1">
    <property type="nucleotide sequence ID" value="NZ_JQBS01000035.1"/>
</dbReference>
<dbReference type="Pfam" id="PF00270">
    <property type="entry name" value="DEAD"/>
    <property type="match status" value="1"/>
</dbReference>
<dbReference type="NCBIfam" id="TIGR00643">
    <property type="entry name" value="recG"/>
    <property type="match status" value="1"/>
</dbReference>
<keyword evidence="5 15" id="KW-0378">Hydrolase</keyword>
<keyword evidence="7 15" id="KW-0067">ATP-binding</keyword>
<dbReference type="InterPro" id="IPR004609">
    <property type="entry name" value="ATP-dep_DNA_helicase_RecG"/>
</dbReference>
<dbReference type="SMART" id="SM00487">
    <property type="entry name" value="DEXDc"/>
    <property type="match status" value="1"/>
</dbReference>
<dbReference type="CDD" id="cd17992">
    <property type="entry name" value="DEXHc_RecG"/>
    <property type="match status" value="1"/>
</dbReference>
<organism evidence="18 19">
    <name type="scientific">Carnobacterium divergens DSM 20623</name>
    <dbReference type="NCBI Taxonomy" id="1449336"/>
    <lineage>
        <taxon>Bacteria</taxon>
        <taxon>Bacillati</taxon>
        <taxon>Bacillota</taxon>
        <taxon>Bacilli</taxon>
        <taxon>Lactobacillales</taxon>
        <taxon>Carnobacteriaceae</taxon>
        <taxon>Carnobacterium</taxon>
    </lineage>
</organism>
<dbReference type="PANTHER" id="PTHR47964">
    <property type="entry name" value="ATP-DEPENDENT DNA HELICASE HOMOLOG RECG, CHLOROPLASTIC"/>
    <property type="match status" value="1"/>
</dbReference>
<dbReference type="PROSITE" id="PS51194">
    <property type="entry name" value="HELICASE_CTER"/>
    <property type="match status" value="1"/>
</dbReference>
<dbReference type="InterPro" id="IPR011545">
    <property type="entry name" value="DEAD/DEAH_box_helicase_dom"/>
</dbReference>
<dbReference type="InterPro" id="IPR012340">
    <property type="entry name" value="NA-bd_OB-fold"/>
</dbReference>
<evidence type="ECO:0000256" key="6">
    <source>
        <dbReference type="ARBA" id="ARBA00022806"/>
    </source>
</evidence>
<dbReference type="InterPro" id="IPR027417">
    <property type="entry name" value="P-loop_NTPase"/>
</dbReference>
<dbReference type="GO" id="GO:0016887">
    <property type="term" value="F:ATP hydrolysis activity"/>
    <property type="evidence" value="ECO:0007669"/>
    <property type="project" value="RHEA"/>
</dbReference>
<dbReference type="GO" id="GO:0043138">
    <property type="term" value="F:3'-5' DNA helicase activity"/>
    <property type="evidence" value="ECO:0007669"/>
    <property type="project" value="UniProtKB-EC"/>
</dbReference>
<keyword evidence="4 15" id="KW-0227">DNA damage</keyword>
<dbReference type="InterPro" id="IPR001650">
    <property type="entry name" value="Helicase_C-like"/>
</dbReference>
<dbReference type="PANTHER" id="PTHR47964:SF1">
    <property type="entry name" value="ATP-DEPENDENT DNA HELICASE HOMOLOG RECG, CHLOROPLASTIC"/>
    <property type="match status" value="1"/>
</dbReference>
<dbReference type="EMBL" id="JQBS01000035">
    <property type="protein sequence ID" value="KRN54433.1"/>
    <property type="molecule type" value="Genomic_DNA"/>
</dbReference>
<keyword evidence="9 15" id="KW-0233">DNA recombination</keyword>
<dbReference type="InterPro" id="IPR045562">
    <property type="entry name" value="RecG_dom3_C"/>
</dbReference>
<dbReference type="CDD" id="cd04488">
    <property type="entry name" value="RecG_wedge_OBF"/>
    <property type="match status" value="1"/>
</dbReference>
<evidence type="ECO:0000256" key="15">
    <source>
        <dbReference type="RuleBase" id="RU363016"/>
    </source>
</evidence>
<evidence type="ECO:0000256" key="8">
    <source>
        <dbReference type="ARBA" id="ARBA00023125"/>
    </source>
</evidence>
<evidence type="ECO:0000256" key="13">
    <source>
        <dbReference type="ARBA" id="ARBA00034808"/>
    </source>
</evidence>
<dbReference type="InterPro" id="IPR033454">
    <property type="entry name" value="RecG_wedge"/>
</dbReference>
<dbReference type="Gene3D" id="2.40.50.140">
    <property type="entry name" value="Nucleic acid-binding proteins"/>
    <property type="match status" value="1"/>
</dbReference>
<dbReference type="InterPro" id="IPR014001">
    <property type="entry name" value="Helicase_ATP-bd"/>
</dbReference>
<evidence type="ECO:0000256" key="11">
    <source>
        <dbReference type="ARBA" id="ARBA00023235"/>
    </source>
</evidence>
<evidence type="ECO:0000256" key="10">
    <source>
        <dbReference type="ARBA" id="ARBA00023204"/>
    </source>
</evidence>
<reference evidence="18 19" key="1">
    <citation type="journal article" date="2015" name="Genome Announc.">
        <title>Expanding the biotechnology potential of lactobacilli through comparative genomics of 213 strains and associated genera.</title>
        <authorList>
            <person name="Sun Z."/>
            <person name="Harris H.M."/>
            <person name="McCann A."/>
            <person name="Guo C."/>
            <person name="Argimon S."/>
            <person name="Zhang W."/>
            <person name="Yang X."/>
            <person name="Jeffery I.B."/>
            <person name="Cooney J.C."/>
            <person name="Kagawa T.F."/>
            <person name="Liu W."/>
            <person name="Song Y."/>
            <person name="Salvetti E."/>
            <person name="Wrobel A."/>
            <person name="Rasinkangas P."/>
            <person name="Parkhill J."/>
            <person name="Rea M.C."/>
            <person name="O'Sullivan O."/>
            <person name="Ritari J."/>
            <person name="Douillard F.P."/>
            <person name="Paul Ross R."/>
            <person name="Yang R."/>
            <person name="Briner A.E."/>
            <person name="Felis G.E."/>
            <person name="de Vos W.M."/>
            <person name="Barrangou R."/>
            <person name="Klaenhammer T.R."/>
            <person name="Caufield P.W."/>
            <person name="Cui Y."/>
            <person name="Zhang H."/>
            <person name="O'Toole P.W."/>
        </authorList>
    </citation>
    <scope>NUCLEOTIDE SEQUENCE [LARGE SCALE GENOMIC DNA]</scope>
    <source>
        <strain evidence="18 19">DSM 20623</strain>
    </source>
</reference>
<dbReference type="GO" id="GO:0006281">
    <property type="term" value="P:DNA repair"/>
    <property type="evidence" value="ECO:0007669"/>
    <property type="project" value="UniProtKB-UniRule"/>
</dbReference>
<dbReference type="Pfam" id="PF17191">
    <property type="entry name" value="RecG_wedge"/>
    <property type="match status" value="1"/>
</dbReference>
<dbReference type="GO" id="GO:0006310">
    <property type="term" value="P:DNA recombination"/>
    <property type="evidence" value="ECO:0007669"/>
    <property type="project" value="UniProtKB-UniRule"/>
</dbReference>
<dbReference type="EC" id="5.6.2.4" evidence="13 15"/>
<evidence type="ECO:0000256" key="1">
    <source>
        <dbReference type="ARBA" id="ARBA00007504"/>
    </source>
</evidence>
<feature type="domain" description="Helicase ATP-binding" evidence="16">
    <location>
        <begin position="272"/>
        <end position="433"/>
    </location>
</feature>
<evidence type="ECO:0000313" key="19">
    <source>
        <dbReference type="Proteomes" id="UP000051658"/>
    </source>
</evidence>
<dbReference type="AlphaFoldDB" id="A0A0R2HNG9"/>
<evidence type="ECO:0000256" key="7">
    <source>
        <dbReference type="ARBA" id="ARBA00022840"/>
    </source>
</evidence>
<comment type="caution">
    <text evidence="18">The sequence shown here is derived from an EMBL/GenBank/DDBJ whole genome shotgun (WGS) entry which is preliminary data.</text>
</comment>
<keyword evidence="8" id="KW-0238">DNA-binding</keyword>
<dbReference type="GO" id="GO:0005524">
    <property type="term" value="F:ATP binding"/>
    <property type="evidence" value="ECO:0007669"/>
    <property type="project" value="UniProtKB-KW"/>
</dbReference>
<dbReference type="InterPro" id="IPR047112">
    <property type="entry name" value="RecG/Mfd"/>
</dbReference>
<dbReference type="NCBIfam" id="NF008168">
    <property type="entry name" value="PRK10917.2-2"/>
    <property type="match status" value="1"/>
</dbReference>
<evidence type="ECO:0000256" key="12">
    <source>
        <dbReference type="ARBA" id="ARBA00034617"/>
    </source>
</evidence>
<evidence type="ECO:0000256" key="3">
    <source>
        <dbReference type="ARBA" id="ARBA00022741"/>
    </source>
</evidence>
<dbReference type="PATRIC" id="fig|1449336.4.peg.2053"/>
<dbReference type="GeneID" id="89589009"/>
<dbReference type="eggNOG" id="COG1200">
    <property type="taxonomic scope" value="Bacteria"/>
</dbReference>
<dbReference type="SMART" id="SM00490">
    <property type="entry name" value="HELICc"/>
    <property type="match status" value="1"/>
</dbReference>
<gene>
    <name evidence="18" type="ORF">IV74_GL002016</name>
</gene>
<comment type="similarity">
    <text evidence="1 15">Belongs to the helicase family. RecG subfamily.</text>
</comment>
<keyword evidence="3 15" id="KW-0547">Nucleotide-binding</keyword>
<evidence type="ECO:0000259" key="16">
    <source>
        <dbReference type="PROSITE" id="PS51192"/>
    </source>
</evidence>
<sequence>MGKSIYDPVTVLPQVGAKRLEALHQLGIFTVLDLLSHYPFRYEDIQVKDLSEIEDQEKVTLKGDVVSEAVLTRFGPKKNRLVFRMAIDHAVIAVTFFNQPYLKSKIHAGEEIAVFGKWDDKRKSLTGMKILGAQIEQEEAGFESIYSANKGIKQKTILNLVTEAFARYEALIPEIIPAYLKEKYRLISHRDAIYAMHFPTSEEQTKQARREVVFEEFFVFQMKMQVLRKQEKAVGKGTELTYNVADLRRFIASLPFELTNAQKRVVNEICGDLRKSLHMHRLLQGDVGSGKTIVAAIALFATSNAGFQSALMVPTEILAEQHMESLVQLFDPLEVRIALLTGSTKTKMRREILTELANGELDVLIGTHALIQEDVSFHNLGLVITDEQHRFGVNQRKILREKGDHPDVLFMTATPIPRTLAITAYGEMDVSIIDELPAGRIPIETTWTRPKNFEHTLHFIETQLRKGSQAYVICPLIEESESLDVKNATDIYEKLQAYYEPNFQVGLLHGKMKPAEKEAVMERFKNNQLQVLVSTTVIEVGVNVPNATTMVIYDADRFGLSQLHQLRGRVGRGTKESYCILVANPKNDTGIERMKIMTETTDGFVLSEKDLELRGAGDLFGSKQSGAPEFKVGDIIGDFGALEAARNEAALLVNQEAFYVSPDYQSLRREIGIENMDSLGFD</sequence>
<evidence type="ECO:0000256" key="2">
    <source>
        <dbReference type="ARBA" id="ARBA00017846"/>
    </source>
</evidence>